<feature type="domain" description="PspA-associated" evidence="1">
    <location>
        <begin position="1"/>
        <end position="92"/>
    </location>
</feature>
<sequence length="92" mass="10261">MIIRIMGEGQFEVPGSLFDELNIIDNRIVELVAKENEADYRTELSRLINVIKSNGKQLDDASIVESNIIVPPEDLSLQEAKEIFTGSGLLED</sequence>
<keyword evidence="3" id="KW-1185">Reference proteome</keyword>
<protein>
    <recommendedName>
        <fullName evidence="1">PspA-associated domain-containing protein</fullName>
    </recommendedName>
</protein>
<name>A0A099T1C1_METMT</name>
<dbReference type="InterPro" id="IPR054437">
    <property type="entry name" value="PspA-assoc_dom"/>
</dbReference>
<proteinExistence type="predicted"/>
<dbReference type="OrthoDB" id="145362at2157"/>
<gene>
    <name evidence="2" type="ORF">LI82_09725</name>
</gene>
<reference evidence="2 3" key="1">
    <citation type="submission" date="2014-09" db="EMBL/GenBank/DDBJ databases">
        <title>Draft genome sequence of an obligately methylotrophic methanogen, Methanococcoides methylutens, isolated from marine sediment.</title>
        <authorList>
            <person name="Guan Y."/>
            <person name="Ngugi D.K."/>
            <person name="Blom J."/>
            <person name="Ali S."/>
            <person name="Ferry J.G."/>
            <person name="Stingl U."/>
        </authorList>
    </citation>
    <scope>NUCLEOTIDE SEQUENCE [LARGE SCALE GENOMIC DNA]</scope>
    <source>
        <strain evidence="2 3">DSM 2657</strain>
    </source>
</reference>
<dbReference type="RefSeq" id="WP_048195223.1">
    <property type="nucleotide sequence ID" value="NZ_CAAGSM010000001.1"/>
</dbReference>
<accession>A0A099T1C1</accession>
<evidence type="ECO:0000313" key="2">
    <source>
        <dbReference type="EMBL" id="KGK98016.1"/>
    </source>
</evidence>
<comment type="caution">
    <text evidence="2">The sequence shown here is derived from an EMBL/GenBank/DDBJ whole genome shotgun (WGS) entry which is preliminary data.</text>
</comment>
<organism evidence="2 3">
    <name type="scientific">Methanococcoides methylutens</name>
    <dbReference type="NCBI Taxonomy" id="2226"/>
    <lineage>
        <taxon>Archaea</taxon>
        <taxon>Methanobacteriati</taxon>
        <taxon>Methanobacteriota</taxon>
        <taxon>Stenosarchaea group</taxon>
        <taxon>Methanomicrobia</taxon>
        <taxon>Methanosarcinales</taxon>
        <taxon>Methanosarcinaceae</taxon>
        <taxon>Methanococcoides</taxon>
    </lineage>
</organism>
<evidence type="ECO:0000313" key="3">
    <source>
        <dbReference type="Proteomes" id="UP000029859"/>
    </source>
</evidence>
<dbReference type="Proteomes" id="UP000029859">
    <property type="component" value="Unassembled WGS sequence"/>
</dbReference>
<dbReference type="AlphaFoldDB" id="A0A099T1C1"/>
<dbReference type="Pfam" id="PF22743">
    <property type="entry name" value="PspAA"/>
    <property type="match status" value="1"/>
</dbReference>
<evidence type="ECO:0000259" key="1">
    <source>
        <dbReference type="Pfam" id="PF22743"/>
    </source>
</evidence>
<dbReference type="EMBL" id="JRHO01000014">
    <property type="protein sequence ID" value="KGK98016.1"/>
    <property type="molecule type" value="Genomic_DNA"/>
</dbReference>